<sequence length="294" mass="32748">ARFISLLSAPFPPLRPSLVFLHRCFSGSSLRLLALPSPSGARARSSPLLKSIHSQPLSSNTSYEYTSPAPPPPHPWPEWTYFLNSLSARWGVPDDYRIPLEDEFVVYEELPDDFVRVASSCIAFSRARPDLLRMLSRRDIEAIVSNGTPFLFKSAIDTTGRMKAFLGTDGSSVAEMGSATTTDIMKYILSYAYNPAVSSEGNGLFDRGIVDSSVRNLLSELARVSSGLLPSTQQFSDRQVQTPRPLGPNIQMKKGDWICPKCDFMNFARNMNCRECGETRPKRQLIGSEWECPQ</sequence>
<dbReference type="EMBL" id="AUSU01000417">
    <property type="protein sequence ID" value="EPS73463.1"/>
    <property type="molecule type" value="Genomic_DNA"/>
</dbReference>
<comment type="caution">
    <text evidence="6">The sequence shown here is derived from an EMBL/GenBank/DDBJ whole genome shotgun (WGS) entry which is preliminary data.</text>
</comment>
<accession>S8EC15</accession>
<keyword evidence="2 4" id="KW-0863">Zinc-finger</keyword>
<organism evidence="6 7">
    <name type="scientific">Genlisea aurea</name>
    <dbReference type="NCBI Taxonomy" id="192259"/>
    <lineage>
        <taxon>Eukaryota</taxon>
        <taxon>Viridiplantae</taxon>
        <taxon>Streptophyta</taxon>
        <taxon>Embryophyta</taxon>
        <taxon>Tracheophyta</taxon>
        <taxon>Spermatophyta</taxon>
        <taxon>Magnoliopsida</taxon>
        <taxon>eudicotyledons</taxon>
        <taxon>Gunneridae</taxon>
        <taxon>Pentapetalae</taxon>
        <taxon>asterids</taxon>
        <taxon>lamiids</taxon>
        <taxon>Lamiales</taxon>
        <taxon>Lentibulariaceae</taxon>
        <taxon>Genlisea</taxon>
    </lineage>
</organism>
<dbReference type="Proteomes" id="UP000015453">
    <property type="component" value="Unassembled WGS sequence"/>
</dbReference>
<feature type="non-terminal residue" evidence="6">
    <location>
        <position position="1"/>
    </location>
</feature>
<dbReference type="SUPFAM" id="SSF90209">
    <property type="entry name" value="Ran binding protein zinc finger-like"/>
    <property type="match status" value="1"/>
</dbReference>
<dbReference type="GO" id="GO:0003729">
    <property type="term" value="F:mRNA binding"/>
    <property type="evidence" value="ECO:0007669"/>
    <property type="project" value="TreeGrafter"/>
</dbReference>
<dbReference type="GO" id="GO:0005737">
    <property type="term" value="C:cytoplasm"/>
    <property type="evidence" value="ECO:0007669"/>
    <property type="project" value="TreeGrafter"/>
</dbReference>
<evidence type="ECO:0000256" key="2">
    <source>
        <dbReference type="ARBA" id="ARBA00022771"/>
    </source>
</evidence>
<dbReference type="Gene3D" id="4.10.1060.10">
    <property type="entry name" value="Zinc finger, RanBP2-type"/>
    <property type="match status" value="1"/>
</dbReference>
<evidence type="ECO:0000313" key="6">
    <source>
        <dbReference type="EMBL" id="EPS73463.1"/>
    </source>
</evidence>
<evidence type="ECO:0000256" key="1">
    <source>
        <dbReference type="ARBA" id="ARBA00022723"/>
    </source>
</evidence>
<dbReference type="InterPro" id="IPR001876">
    <property type="entry name" value="Znf_RanBP2"/>
</dbReference>
<proteinExistence type="predicted"/>
<evidence type="ECO:0000256" key="3">
    <source>
        <dbReference type="ARBA" id="ARBA00022833"/>
    </source>
</evidence>
<keyword evidence="7" id="KW-1185">Reference proteome</keyword>
<dbReference type="OrthoDB" id="448399at2759"/>
<keyword evidence="1" id="KW-0479">Metal-binding</keyword>
<dbReference type="PANTHER" id="PTHR23111:SF30">
    <property type="entry name" value="ZINC FINGER PROTEIN VAR3, CHLOROPLASTIC"/>
    <property type="match status" value="1"/>
</dbReference>
<dbReference type="InterPro" id="IPR036443">
    <property type="entry name" value="Znf_RanBP2_sf"/>
</dbReference>
<protein>
    <recommendedName>
        <fullName evidence="5">RanBP2-type domain-containing protein</fullName>
    </recommendedName>
</protein>
<reference evidence="6 7" key="1">
    <citation type="journal article" date="2013" name="BMC Genomics">
        <title>The miniature genome of a carnivorous plant Genlisea aurea contains a low number of genes and short non-coding sequences.</title>
        <authorList>
            <person name="Leushkin E.V."/>
            <person name="Sutormin R.A."/>
            <person name="Nabieva E.R."/>
            <person name="Penin A.A."/>
            <person name="Kondrashov A.S."/>
            <person name="Logacheva M.D."/>
        </authorList>
    </citation>
    <scope>NUCLEOTIDE SEQUENCE [LARGE SCALE GENOMIC DNA]</scope>
</reference>
<name>S8EC15_9LAMI</name>
<dbReference type="AlphaFoldDB" id="S8EC15"/>
<dbReference type="GO" id="GO:0008270">
    <property type="term" value="F:zinc ion binding"/>
    <property type="evidence" value="ECO:0007669"/>
    <property type="project" value="UniProtKB-KW"/>
</dbReference>
<evidence type="ECO:0000256" key="4">
    <source>
        <dbReference type="PROSITE-ProRule" id="PRU00322"/>
    </source>
</evidence>
<keyword evidence="3" id="KW-0862">Zinc</keyword>
<dbReference type="PROSITE" id="PS01358">
    <property type="entry name" value="ZF_RANBP2_1"/>
    <property type="match status" value="1"/>
</dbReference>
<feature type="domain" description="RanBP2-type" evidence="5">
    <location>
        <begin position="253"/>
        <end position="282"/>
    </location>
</feature>
<evidence type="ECO:0000313" key="7">
    <source>
        <dbReference type="Proteomes" id="UP000015453"/>
    </source>
</evidence>
<gene>
    <name evidence="6" type="ORF">M569_01294</name>
</gene>
<dbReference type="PROSITE" id="PS50199">
    <property type="entry name" value="ZF_RANBP2_2"/>
    <property type="match status" value="1"/>
</dbReference>
<dbReference type="PANTHER" id="PTHR23111">
    <property type="entry name" value="ZINC FINGER PROTEIN"/>
    <property type="match status" value="1"/>
</dbReference>
<evidence type="ECO:0000259" key="5">
    <source>
        <dbReference type="PROSITE" id="PS50199"/>
    </source>
</evidence>
<dbReference type="SMART" id="SM00547">
    <property type="entry name" value="ZnF_RBZ"/>
    <property type="match status" value="1"/>
</dbReference>